<dbReference type="GO" id="GO:0006508">
    <property type="term" value="P:proteolysis"/>
    <property type="evidence" value="ECO:0007669"/>
    <property type="project" value="InterPro"/>
</dbReference>
<evidence type="ECO:0000259" key="2">
    <source>
        <dbReference type="PROSITE" id="PS50240"/>
    </source>
</evidence>
<evidence type="ECO:0000256" key="1">
    <source>
        <dbReference type="ARBA" id="ARBA00023157"/>
    </source>
</evidence>
<dbReference type="InterPro" id="IPR009003">
    <property type="entry name" value="Peptidase_S1_PA"/>
</dbReference>
<dbReference type="InterPro" id="IPR043504">
    <property type="entry name" value="Peptidase_S1_PA_chymotrypsin"/>
</dbReference>
<dbReference type="EMBL" id="JACEFF010000496">
    <property type="protein sequence ID" value="KAH9636513.1"/>
    <property type="molecule type" value="Genomic_DNA"/>
</dbReference>
<name>A0A922SGW5_SPOEX</name>
<protein>
    <recommendedName>
        <fullName evidence="2">Peptidase S1 domain-containing protein</fullName>
    </recommendedName>
</protein>
<dbReference type="GO" id="GO:0004252">
    <property type="term" value="F:serine-type endopeptidase activity"/>
    <property type="evidence" value="ECO:0007669"/>
    <property type="project" value="InterPro"/>
</dbReference>
<reference evidence="3" key="1">
    <citation type="journal article" date="2021" name="G3 (Bethesda)">
        <title>Genome and transcriptome analysis of the beet armyworm Spodoptera exigua reveals targets for pest control. .</title>
        <authorList>
            <person name="Simon S."/>
            <person name="Breeschoten T."/>
            <person name="Jansen H.J."/>
            <person name="Dirks R.P."/>
            <person name="Schranz M.E."/>
            <person name="Ros V.I.D."/>
        </authorList>
    </citation>
    <scope>NUCLEOTIDE SEQUENCE</scope>
    <source>
        <strain evidence="3">TB_SE_WUR_2020</strain>
    </source>
</reference>
<dbReference type="InterPro" id="IPR001254">
    <property type="entry name" value="Trypsin_dom"/>
</dbReference>
<dbReference type="PANTHER" id="PTHR24250">
    <property type="entry name" value="CHYMOTRYPSIN-RELATED"/>
    <property type="match status" value="1"/>
</dbReference>
<keyword evidence="1" id="KW-1015">Disulfide bond</keyword>
<dbReference type="Pfam" id="PF00089">
    <property type="entry name" value="Trypsin"/>
    <property type="match status" value="1"/>
</dbReference>
<proteinExistence type="predicted"/>
<evidence type="ECO:0000313" key="4">
    <source>
        <dbReference type="Proteomes" id="UP000814243"/>
    </source>
</evidence>
<accession>A0A922SGW5</accession>
<evidence type="ECO:0000313" key="3">
    <source>
        <dbReference type="EMBL" id="KAH9636513.1"/>
    </source>
</evidence>
<sequence length="238" mass="27191">MKLIPDPIGSFTPQPQTNKTRTRRILRGRPVGETKPYMVYLRPAAGADPKILHSNWLCGGVIIHERYILTSAACIEDAKHFYVVSGLSRWYSFQEKGNECIKNGAKKAVWKCVPKCNEEEEEVEENFFHPRRPDYNYYDHRRPKTKRHMMIDPSQLDVHTGRHFLDTRKSHKVVTGGFCENDHGGPLIVGQGKSSVVIGVMSACLTKDITKKCYGPFLFTSVYRYRNLITCAIEKDLG</sequence>
<dbReference type="PROSITE" id="PS50240">
    <property type="entry name" value="TRYPSIN_DOM"/>
    <property type="match status" value="1"/>
</dbReference>
<dbReference type="Gene3D" id="2.40.10.10">
    <property type="entry name" value="Trypsin-like serine proteases"/>
    <property type="match status" value="2"/>
</dbReference>
<dbReference type="Proteomes" id="UP000814243">
    <property type="component" value="Unassembled WGS sequence"/>
</dbReference>
<organism evidence="3 4">
    <name type="scientific">Spodoptera exigua</name>
    <name type="common">Beet armyworm</name>
    <name type="synonym">Noctua fulgens</name>
    <dbReference type="NCBI Taxonomy" id="7107"/>
    <lineage>
        <taxon>Eukaryota</taxon>
        <taxon>Metazoa</taxon>
        <taxon>Ecdysozoa</taxon>
        <taxon>Arthropoda</taxon>
        <taxon>Hexapoda</taxon>
        <taxon>Insecta</taxon>
        <taxon>Pterygota</taxon>
        <taxon>Neoptera</taxon>
        <taxon>Endopterygota</taxon>
        <taxon>Lepidoptera</taxon>
        <taxon>Glossata</taxon>
        <taxon>Ditrysia</taxon>
        <taxon>Noctuoidea</taxon>
        <taxon>Noctuidae</taxon>
        <taxon>Amphipyrinae</taxon>
        <taxon>Spodoptera</taxon>
    </lineage>
</organism>
<comment type="caution">
    <text evidence="3">The sequence shown here is derived from an EMBL/GenBank/DDBJ whole genome shotgun (WGS) entry which is preliminary data.</text>
</comment>
<dbReference type="SUPFAM" id="SSF50494">
    <property type="entry name" value="Trypsin-like serine proteases"/>
    <property type="match status" value="1"/>
</dbReference>
<gene>
    <name evidence="3" type="ORF">HF086_017679</name>
</gene>
<feature type="domain" description="Peptidase S1" evidence="2">
    <location>
        <begin position="25"/>
        <end position="234"/>
    </location>
</feature>
<dbReference type="AlphaFoldDB" id="A0A922SGW5"/>